<evidence type="ECO:0000313" key="2">
    <source>
        <dbReference type="EMBL" id="CAG9807188.1"/>
    </source>
</evidence>
<dbReference type="Gene3D" id="3.80.10.10">
    <property type="entry name" value="Ribonuclease Inhibitor"/>
    <property type="match status" value="1"/>
</dbReference>
<dbReference type="PROSITE" id="PS51450">
    <property type="entry name" value="LRR"/>
    <property type="match status" value="1"/>
</dbReference>
<evidence type="ECO:0000313" key="3">
    <source>
        <dbReference type="Proteomes" id="UP001153620"/>
    </source>
</evidence>
<accession>A0A9N9RXN1</accession>
<protein>
    <submittedName>
        <fullName evidence="2">Uncharacterized protein</fullName>
    </submittedName>
</protein>
<proteinExistence type="predicted"/>
<organism evidence="2 3">
    <name type="scientific">Chironomus riparius</name>
    <dbReference type="NCBI Taxonomy" id="315576"/>
    <lineage>
        <taxon>Eukaryota</taxon>
        <taxon>Metazoa</taxon>
        <taxon>Ecdysozoa</taxon>
        <taxon>Arthropoda</taxon>
        <taxon>Hexapoda</taxon>
        <taxon>Insecta</taxon>
        <taxon>Pterygota</taxon>
        <taxon>Neoptera</taxon>
        <taxon>Endopterygota</taxon>
        <taxon>Diptera</taxon>
        <taxon>Nematocera</taxon>
        <taxon>Chironomoidea</taxon>
        <taxon>Chironomidae</taxon>
        <taxon>Chironominae</taxon>
        <taxon>Chironomus</taxon>
    </lineage>
</organism>
<dbReference type="Pfam" id="PF13855">
    <property type="entry name" value="LRR_8"/>
    <property type="match status" value="1"/>
</dbReference>
<dbReference type="Proteomes" id="UP001153620">
    <property type="component" value="Chromosome 3"/>
</dbReference>
<dbReference type="EMBL" id="OU895879">
    <property type="protein sequence ID" value="CAG9807188.1"/>
    <property type="molecule type" value="Genomic_DNA"/>
</dbReference>
<keyword evidence="1" id="KW-0732">Signal</keyword>
<dbReference type="AlphaFoldDB" id="A0A9N9RXN1"/>
<reference evidence="2" key="2">
    <citation type="submission" date="2022-10" db="EMBL/GenBank/DDBJ databases">
        <authorList>
            <consortium name="ENA_rothamsted_submissions"/>
            <consortium name="culmorum"/>
            <person name="King R."/>
        </authorList>
    </citation>
    <scope>NUCLEOTIDE SEQUENCE</scope>
</reference>
<name>A0A9N9RXN1_9DIPT</name>
<dbReference type="OrthoDB" id="676979at2759"/>
<feature type="signal peptide" evidence="1">
    <location>
        <begin position="1"/>
        <end position="17"/>
    </location>
</feature>
<reference evidence="2" key="1">
    <citation type="submission" date="2022-01" db="EMBL/GenBank/DDBJ databases">
        <authorList>
            <person name="King R."/>
        </authorList>
    </citation>
    <scope>NUCLEOTIDE SEQUENCE</scope>
</reference>
<feature type="chain" id="PRO_5040278065" evidence="1">
    <location>
        <begin position="18"/>
        <end position="151"/>
    </location>
</feature>
<sequence length="151" mass="17604">MMTFVSILFVAILSVDAVEFYCNFKEHYRCEVYSGTISSRNDAYVNGVNGRHQNSRSNRDVTGFDARKVNLKYFPRNLNSYLPSVTEIFIEQGLLEITKEDLQQYPKLLWLYLSNNEIKTIEENTFMYNSDLKLIFLGGNKINYIRPSKCV</sequence>
<keyword evidence="3" id="KW-1185">Reference proteome</keyword>
<dbReference type="SUPFAM" id="SSF52058">
    <property type="entry name" value="L domain-like"/>
    <property type="match status" value="1"/>
</dbReference>
<dbReference type="InterPro" id="IPR032675">
    <property type="entry name" value="LRR_dom_sf"/>
</dbReference>
<gene>
    <name evidence="2" type="ORF">CHIRRI_LOCUS10037</name>
</gene>
<evidence type="ECO:0000256" key="1">
    <source>
        <dbReference type="SAM" id="SignalP"/>
    </source>
</evidence>
<dbReference type="InterPro" id="IPR001611">
    <property type="entry name" value="Leu-rich_rpt"/>
</dbReference>